<comment type="caution">
    <text evidence="2">The sequence shown here is derived from an EMBL/GenBank/DDBJ whole genome shotgun (WGS) entry which is preliminary data.</text>
</comment>
<evidence type="ECO:0000313" key="2">
    <source>
        <dbReference type="EMBL" id="MED6113376.1"/>
    </source>
</evidence>
<evidence type="ECO:0000313" key="3">
    <source>
        <dbReference type="Proteomes" id="UP001341840"/>
    </source>
</evidence>
<proteinExistence type="predicted"/>
<gene>
    <name evidence="2" type="ORF">PIB30_070156</name>
</gene>
<organism evidence="2 3">
    <name type="scientific">Stylosanthes scabra</name>
    <dbReference type="NCBI Taxonomy" id="79078"/>
    <lineage>
        <taxon>Eukaryota</taxon>
        <taxon>Viridiplantae</taxon>
        <taxon>Streptophyta</taxon>
        <taxon>Embryophyta</taxon>
        <taxon>Tracheophyta</taxon>
        <taxon>Spermatophyta</taxon>
        <taxon>Magnoliopsida</taxon>
        <taxon>eudicotyledons</taxon>
        <taxon>Gunneridae</taxon>
        <taxon>Pentapetalae</taxon>
        <taxon>rosids</taxon>
        <taxon>fabids</taxon>
        <taxon>Fabales</taxon>
        <taxon>Fabaceae</taxon>
        <taxon>Papilionoideae</taxon>
        <taxon>50 kb inversion clade</taxon>
        <taxon>dalbergioids sensu lato</taxon>
        <taxon>Dalbergieae</taxon>
        <taxon>Pterocarpus clade</taxon>
        <taxon>Stylosanthes</taxon>
    </lineage>
</organism>
<accession>A0ABU6QPK6</accession>
<dbReference type="Proteomes" id="UP001341840">
    <property type="component" value="Unassembled WGS sequence"/>
</dbReference>
<sequence>MHGESQLSSVRISHIGGQNYQSDVDDMRGGLCDIESIEDVLKSEEPRNKWITCEIEDFDVGKHD</sequence>
<feature type="region of interest" description="Disordered" evidence="1">
    <location>
        <begin position="1"/>
        <end position="22"/>
    </location>
</feature>
<reference evidence="2 3" key="1">
    <citation type="journal article" date="2023" name="Plants (Basel)">
        <title>Bridging the Gap: Combining Genomics and Transcriptomics Approaches to Understand Stylosanthes scabra, an Orphan Legume from the Brazilian Caatinga.</title>
        <authorList>
            <person name="Ferreira-Neto J.R.C."/>
            <person name="da Silva M.D."/>
            <person name="Binneck E."/>
            <person name="de Melo N.F."/>
            <person name="da Silva R.H."/>
            <person name="de Melo A.L.T.M."/>
            <person name="Pandolfi V."/>
            <person name="Bustamante F.O."/>
            <person name="Brasileiro-Vidal A.C."/>
            <person name="Benko-Iseppon A.M."/>
        </authorList>
    </citation>
    <scope>NUCLEOTIDE SEQUENCE [LARGE SCALE GENOMIC DNA]</scope>
    <source>
        <tissue evidence="2">Leaves</tissue>
    </source>
</reference>
<name>A0ABU6QPK6_9FABA</name>
<keyword evidence="3" id="KW-1185">Reference proteome</keyword>
<evidence type="ECO:0000256" key="1">
    <source>
        <dbReference type="SAM" id="MobiDB-lite"/>
    </source>
</evidence>
<dbReference type="EMBL" id="JASCZI010000784">
    <property type="protein sequence ID" value="MED6113376.1"/>
    <property type="molecule type" value="Genomic_DNA"/>
</dbReference>
<protein>
    <submittedName>
        <fullName evidence="2">Uncharacterized protein</fullName>
    </submittedName>
</protein>